<reference evidence="1 2" key="1">
    <citation type="submission" date="2021-04" db="EMBL/GenBank/DDBJ databases">
        <authorList>
            <person name="De Guttry C."/>
            <person name="Zahm M."/>
            <person name="Klopp C."/>
            <person name="Cabau C."/>
            <person name="Louis A."/>
            <person name="Berthelot C."/>
            <person name="Parey E."/>
            <person name="Roest Crollius H."/>
            <person name="Montfort J."/>
            <person name="Robinson-Rechavi M."/>
            <person name="Bucao C."/>
            <person name="Bouchez O."/>
            <person name="Gislard M."/>
            <person name="Lluch J."/>
            <person name="Milhes M."/>
            <person name="Lampietro C."/>
            <person name="Lopez Roques C."/>
            <person name="Donnadieu C."/>
            <person name="Braasch I."/>
            <person name="Desvignes T."/>
            <person name="Postlethwait J."/>
            <person name="Bobe J."/>
            <person name="Wedekind C."/>
            <person name="Guiguen Y."/>
        </authorList>
    </citation>
    <scope>NUCLEOTIDE SEQUENCE [LARGE SCALE GENOMIC DNA]</scope>
    <source>
        <strain evidence="1">Cs_M1</strain>
        <tissue evidence="1">Blood</tissue>
    </source>
</reference>
<gene>
    <name evidence="1" type="ORF">J4Q44_G00206950</name>
</gene>
<name>A0AAN8R1U0_9TELE</name>
<dbReference type="AlphaFoldDB" id="A0AAN8R1U0"/>
<dbReference type="Proteomes" id="UP001356427">
    <property type="component" value="Unassembled WGS sequence"/>
</dbReference>
<evidence type="ECO:0000313" key="2">
    <source>
        <dbReference type="Proteomes" id="UP001356427"/>
    </source>
</evidence>
<evidence type="ECO:0000313" key="1">
    <source>
        <dbReference type="EMBL" id="KAK6309232.1"/>
    </source>
</evidence>
<protein>
    <submittedName>
        <fullName evidence="1">Uncharacterized protein</fullName>
    </submittedName>
</protein>
<sequence>MEGDSSTVPYLYPTECSTSISIAIIIHFNMSTPGPSLSVQGQMHHGWFKPSIINTRPGALWDGRSEVSQEADWVLFQWGWRSLADSKEAQGTEGQHCNLWQCDDLH</sequence>
<accession>A0AAN8R1U0</accession>
<organism evidence="1 2">
    <name type="scientific">Coregonus suidteri</name>
    <dbReference type="NCBI Taxonomy" id="861788"/>
    <lineage>
        <taxon>Eukaryota</taxon>
        <taxon>Metazoa</taxon>
        <taxon>Chordata</taxon>
        <taxon>Craniata</taxon>
        <taxon>Vertebrata</taxon>
        <taxon>Euteleostomi</taxon>
        <taxon>Actinopterygii</taxon>
        <taxon>Neopterygii</taxon>
        <taxon>Teleostei</taxon>
        <taxon>Protacanthopterygii</taxon>
        <taxon>Salmoniformes</taxon>
        <taxon>Salmonidae</taxon>
        <taxon>Coregoninae</taxon>
        <taxon>Coregonus</taxon>
    </lineage>
</organism>
<comment type="caution">
    <text evidence="1">The sequence shown here is derived from an EMBL/GenBank/DDBJ whole genome shotgun (WGS) entry which is preliminary data.</text>
</comment>
<proteinExistence type="predicted"/>
<keyword evidence="2" id="KW-1185">Reference proteome</keyword>
<dbReference type="EMBL" id="JAGTTL010000018">
    <property type="protein sequence ID" value="KAK6309232.1"/>
    <property type="molecule type" value="Genomic_DNA"/>
</dbReference>